<reference evidence="4" key="1">
    <citation type="submission" date="2018-09" db="EMBL/GenBank/DDBJ databases">
        <authorList>
            <person name="Livingstone P.G."/>
            <person name="Whitworth D.E."/>
        </authorList>
    </citation>
    <scope>NUCLEOTIDE SEQUENCE [LARGE SCALE GENOMIC DNA]</scope>
    <source>
        <strain evidence="4">CA043D</strain>
    </source>
</reference>
<feature type="compositionally biased region" description="Low complexity" evidence="1">
    <location>
        <begin position="300"/>
        <end position="323"/>
    </location>
</feature>
<sequence>MPSRLAQHLVSRALLSQEQAGELLRLHQAQGGHVDTVLLERGLSEADVLAMLGEVSGFRPVNLVDFEPNLEVASFIPPKIAERLSVVPLSLDGNTLHVACAYPVPKKELDEVGFLLGKPLELWVAIELRVREWISIIYRQPLPPRFVQLAEGVARQAGALTPPPPPPPDDESMTVDMVEQLARNVAQEPVPAEARPAASREPAPEDIPPPAYVREPLRLNTSAGPVTTARAVQRPTPPPAPTDIPPPAYTREPLRLNMPGTPARATPPAPQAPNRAPPGAAAPPTLYPPGERPLPPPQTVPVLLPVAPAGATPAVAQGATQGGRPTAPGAYPTPPQASRPGTTVQGPGTPGPATQGFGGPGPTAQGISATQGFGGQGPATTGQGPRPGTTVQGSSATGAQGATAATAQTSAQGAGRPGTAAPGAPTPQGASATAPQPANRPGAPAQPPGARPAVWPPAPEQQARAAQAGIPTQPPVPPAPPRGEPSFIIFSNPASTPGANRPRAPEPAPVPGASRAPDAAVPEWTLPQARSALREATRDLDRLLDVALRFGRRTFDYVAAFAVVRGTAGGWDARGEGLDANALSLVSIPLDASSVFRTVAVTRGSYAGPLPPDSLTRHYLELFGRQAPRTVFLYPVEVKGRLVAILYGDCGQKPMSQRRLSDYILFCQDLPAAFQELILFRKQRVSELRAPEEEISIDVDVPGFPAPAPVLPAPAPAVVAGLGWNPVFGRGGVANLGRAAALPPRVLSPEERPPPDFTPLLRRLTGPDASQRSSAIAELARSPEASARVLAQNFPGPTAWSRLPVVELPEADELGPIPAALSRLGRPAAVALAPLLDSNDADTRYLALLTAGNLPYAELVDGVLRGLFDMEPDISSAARVAAAALKHLPRLDASLRDLRQEMTSRDALRRSLAARALGTLHDRDAIEGLINLTGSDDAMCAQAASEALREVTRATLGLQPRQWSAWWAENRSRRRADWLVAALRHRELDVRLAAIEELSRALHDTLGYYADAPDAEREAAVRRWESAAVDPANARRLGML</sequence>
<comment type="caution">
    <text evidence="3">The sequence shown here is derived from an EMBL/GenBank/DDBJ whole genome shotgun (WGS) entry which is preliminary data.</text>
</comment>
<feature type="compositionally biased region" description="Pro residues" evidence="1">
    <location>
        <begin position="285"/>
        <end position="299"/>
    </location>
</feature>
<dbReference type="InterPro" id="IPR016024">
    <property type="entry name" value="ARM-type_fold"/>
</dbReference>
<dbReference type="Proteomes" id="UP000268313">
    <property type="component" value="Unassembled WGS sequence"/>
</dbReference>
<protein>
    <submittedName>
        <fullName evidence="3">FrgA protein</fullName>
    </submittedName>
</protein>
<accession>A0A3A8JHQ5</accession>
<dbReference type="Gene3D" id="3.30.300.160">
    <property type="entry name" value="Type II secretion system, protein E, N-terminal domain"/>
    <property type="match status" value="1"/>
</dbReference>
<dbReference type="OrthoDB" id="5479524at2"/>
<proteinExistence type="predicted"/>
<dbReference type="Gene3D" id="1.25.10.10">
    <property type="entry name" value="Leucine-rich Repeat Variant"/>
    <property type="match status" value="1"/>
</dbReference>
<feature type="region of interest" description="Disordered" evidence="1">
    <location>
        <begin position="186"/>
        <end position="522"/>
    </location>
</feature>
<dbReference type="SUPFAM" id="SSF160246">
    <property type="entry name" value="EspE N-terminal domain-like"/>
    <property type="match status" value="1"/>
</dbReference>
<feature type="domain" description="Type II secretion system protein GspE N-terminal" evidence="2">
    <location>
        <begin position="61"/>
        <end position="140"/>
    </location>
</feature>
<dbReference type="InterPro" id="IPR011989">
    <property type="entry name" value="ARM-like"/>
</dbReference>
<feature type="compositionally biased region" description="Pro residues" evidence="1">
    <location>
        <begin position="444"/>
        <end position="459"/>
    </location>
</feature>
<feature type="compositionally biased region" description="Low complexity" evidence="1">
    <location>
        <begin position="272"/>
        <end position="284"/>
    </location>
</feature>
<evidence type="ECO:0000259" key="2">
    <source>
        <dbReference type="Pfam" id="PF05157"/>
    </source>
</evidence>
<feature type="compositionally biased region" description="Low complexity" evidence="1">
    <location>
        <begin position="340"/>
        <end position="355"/>
    </location>
</feature>
<evidence type="ECO:0000256" key="1">
    <source>
        <dbReference type="SAM" id="MobiDB-lite"/>
    </source>
</evidence>
<feature type="compositionally biased region" description="Pro residues" evidence="1">
    <location>
        <begin position="472"/>
        <end position="483"/>
    </location>
</feature>
<feature type="compositionally biased region" description="Pro residues" evidence="1">
    <location>
        <begin position="235"/>
        <end position="248"/>
    </location>
</feature>
<keyword evidence="4" id="KW-1185">Reference proteome</keyword>
<feature type="compositionally biased region" description="Low complexity" evidence="1">
    <location>
        <begin position="378"/>
        <end position="443"/>
    </location>
</feature>
<dbReference type="SUPFAM" id="SSF48371">
    <property type="entry name" value="ARM repeat"/>
    <property type="match status" value="1"/>
</dbReference>
<dbReference type="EMBL" id="RAWE01000270">
    <property type="protein sequence ID" value="RKG95312.1"/>
    <property type="molecule type" value="Genomic_DNA"/>
</dbReference>
<dbReference type="InterPro" id="IPR037257">
    <property type="entry name" value="T2SS_E_N_sf"/>
</dbReference>
<dbReference type="AlphaFoldDB" id="A0A3A8JHQ5"/>
<feature type="compositionally biased region" description="Low complexity" evidence="1">
    <location>
        <begin position="188"/>
        <end position="201"/>
    </location>
</feature>
<evidence type="ECO:0000313" key="4">
    <source>
        <dbReference type="Proteomes" id="UP000268313"/>
    </source>
</evidence>
<dbReference type="InterPro" id="IPR007831">
    <property type="entry name" value="T2SS_GspE_N"/>
</dbReference>
<evidence type="ECO:0000313" key="3">
    <source>
        <dbReference type="EMBL" id="RKG95312.1"/>
    </source>
</evidence>
<dbReference type="RefSeq" id="WP_120607684.1">
    <property type="nucleotide sequence ID" value="NZ_RAWE01000270.1"/>
</dbReference>
<name>A0A3A8JHQ5_9BACT</name>
<dbReference type="Pfam" id="PF05157">
    <property type="entry name" value="MshEN"/>
    <property type="match status" value="1"/>
</dbReference>
<feature type="region of interest" description="Disordered" evidence="1">
    <location>
        <begin position="745"/>
        <end position="767"/>
    </location>
</feature>
<gene>
    <name evidence="3" type="ORF">D7X32_39480</name>
</gene>
<organism evidence="3 4">
    <name type="scientific">Corallococcus carmarthensis</name>
    <dbReference type="NCBI Taxonomy" id="2316728"/>
    <lineage>
        <taxon>Bacteria</taxon>
        <taxon>Pseudomonadati</taxon>
        <taxon>Myxococcota</taxon>
        <taxon>Myxococcia</taxon>
        <taxon>Myxococcales</taxon>
        <taxon>Cystobacterineae</taxon>
        <taxon>Myxococcaceae</taxon>
        <taxon>Corallococcus</taxon>
    </lineage>
</organism>